<dbReference type="Proteomes" id="UP000198666">
    <property type="component" value="Unassembled WGS sequence"/>
</dbReference>
<keyword evidence="1" id="KW-0812">Transmembrane</keyword>
<organism evidence="2 3">
    <name type="scientific">Terribacillus halophilus</name>
    <dbReference type="NCBI Taxonomy" id="361279"/>
    <lineage>
        <taxon>Bacteria</taxon>
        <taxon>Bacillati</taxon>
        <taxon>Bacillota</taxon>
        <taxon>Bacilli</taxon>
        <taxon>Bacillales</taxon>
        <taxon>Bacillaceae</taxon>
        <taxon>Terribacillus</taxon>
    </lineage>
</organism>
<feature type="transmembrane region" description="Helical" evidence="1">
    <location>
        <begin position="82"/>
        <end position="108"/>
    </location>
</feature>
<reference evidence="3" key="1">
    <citation type="submission" date="2016-10" db="EMBL/GenBank/DDBJ databases">
        <authorList>
            <person name="Varghese N."/>
            <person name="Submissions S."/>
        </authorList>
    </citation>
    <scope>NUCLEOTIDE SEQUENCE [LARGE SCALE GENOMIC DNA]</scope>
    <source>
        <strain evidence="3">DSM 21620</strain>
    </source>
</reference>
<evidence type="ECO:0000313" key="2">
    <source>
        <dbReference type="EMBL" id="SDC39637.1"/>
    </source>
</evidence>
<keyword evidence="1" id="KW-1133">Transmembrane helix</keyword>
<dbReference type="EMBL" id="FMZB01000002">
    <property type="protein sequence ID" value="SDC39637.1"/>
    <property type="molecule type" value="Genomic_DNA"/>
</dbReference>
<name>A0A1G6L979_9BACI</name>
<feature type="transmembrane region" description="Helical" evidence="1">
    <location>
        <begin position="47"/>
        <end position="70"/>
    </location>
</feature>
<proteinExistence type="predicted"/>
<evidence type="ECO:0000313" key="3">
    <source>
        <dbReference type="Proteomes" id="UP000198666"/>
    </source>
</evidence>
<dbReference type="OrthoDB" id="9886102at2"/>
<keyword evidence="3" id="KW-1185">Reference proteome</keyword>
<keyword evidence="1" id="KW-0472">Membrane</keyword>
<protein>
    <submittedName>
        <fullName evidence="2">Uncharacterized protein</fullName>
    </submittedName>
</protein>
<evidence type="ECO:0000256" key="1">
    <source>
        <dbReference type="SAM" id="Phobius"/>
    </source>
</evidence>
<accession>A0A1G6L979</accession>
<dbReference type="RefSeq" id="WP_093726128.1">
    <property type="nucleotide sequence ID" value="NZ_FMZB01000002.1"/>
</dbReference>
<sequence>MKLSDELILLQASVTTEEDYGLGEIWQSIDEFMQEIEEVAEAILRMFLFMGAGFIFLIGLSYVFFSWIGAPRGQSKTEKKKFWIVNGYVLLGFLIVSVLIYVIPAAIIF</sequence>
<dbReference type="AlphaFoldDB" id="A0A1G6L979"/>
<gene>
    <name evidence="2" type="ORF">SAMN05421663_102298</name>
</gene>